<name>A0A1H6Y5C1_9FLAO</name>
<gene>
    <name evidence="7" type="ORF">SAMN05660918_0136</name>
</gene>
<evidence type="ECO:0000259" key="6">
    <source>
        <dbReference type="PROSITE" id="PS51123"/>
    </source>
</evidence>
<protein>
    <submittedName>
        <fullName evidence="7">Outer membrane protein OmpA</fullName>
    </submittedName>
</protein>
<evidence type="ECO:0000313" key="7">
    <source>
        <dbReference type="EMBL" id="SEJ36441.1"/>
    </source>
</evidence>
<dbReference type="OrthoDB" id="9809364at2"/>
<dbReference type="EMBL" id="FNYA01000012">
    <property type="protein sequence ID" value="SEJ36441.1"/>
    <property type="molecule type" value="Genomic_DNA"/>
</dbReference>
<keyword evidence="3" id="KW-0998">Cell outer membrane</keyword>
<dbReference type="InterPro" id="IPR036737">
    <property type="entry name" value="OmpA-like_sf"/>
</dbReference>
<dbReference type="PANTHER" id="PTHR30329:SF21">
    <property type="entry name" value="LIPOPROTEIN YIAD-RELATED"/>
    <property type="match status" value="1"/>
</dbReference>
<dbReference type="Gene3D" id="2.120.10.30">
    <property type="entry name" value="TolB, C-terminal domain"/>
    <property type="match status" value="1"/>
</dbReference>
<keyword evidence="8" id="KW-1185">Reference proteome</keyword>
<evidence type="ECO:0000313" key="8">
    <source>
        <dbReference type="Proteomes" id="UP000199702"/>
    </source>
</evidence>
<feature type="chain" id="PRO_5011765870" evidence="5">
    <location>
        <begin position="20"/>
        <end position="623"/>
    </location>
</feature>
<dbReference type="Proteomes" id="UP000199702">
    <property type="component" value="Unassembled WGS sequence"/>
</dbReference>
<organism evidence="7 8">
    <name type="scientific">Flavobacterium terrigena</name>
    <dbReference type="NCBI Taxonomy" id="402734"/>
    <lineage>
        <taxon>Bacteria</taxon>
        <taxon>Pseudomonadati</taxon>
        <taxon>Bacteroidota</taxon>
        <taxon>Flavobacteriia</taxon>
        <taxon>Flavobacteriales</taxon>
        <taxon>Flavobacteriaceae</taxon>
        <taxon>Flavobacterium</taxon>
    </lineage>
</organism>
<dbReference type="InterPro" id="IPR011990">
    <property type="entry name" value="TPR-like_helical_dom_sf"/>
</dbReference>
<evidence type="ECO:0000256" key="1">
    <source>
        <dbReference type="ARBA" id="ARBA00004442"/>
    </source>
</evidence>
<dbReference type="CDD" id="cd07185">
    <property type="entry name" value="OmpA_C-like"/>
    <property type="match status" value="1"/>
</dbReference>
<dbReference type="GO" id="GO:0009279">
    <property type="term" value="C:cell outer membrane"/>
    <property type="evidence" value="ECO:0007669"/>
    <property type="project" value="UniProtKB-SubCell"/>
</dbReference>
<dbReference type="InterPro" id="IPR050330">
    <property type="entry name" value="Bact_OuterMem_StrucFunc"/>
</dbReference>
<feature type="domain" description="OmpA-like" evidence="6">
    <location>
        <begin position="506"/>
        <end position="623"/>
    </location>
</feature>
<dbReference type="RefSeq" id="WP_091315998.1">
    <property type="nucleotide sequence ID" value="NZ_CBCSJU010000001.1"/>
</dbReference>
<sequence>MKKTYKTLGLLLFSGIAFSQTPAIQKANQLFESYQYVGAIESYLQVVNSKQANQQVYQNLADSYYNIYNTTEAAKWYEKALQGNANPETVFKYAQVLKSLGNYTEANNQMLKFSSILPNDVRAKEFNTNQNYKTSLDKSKALFTIENTSLADNKSNDFGAVLTNNNELYFVSTRNNSKIDKWSNVPYIDVYKANKNTDGTFSKPESVNELNSAFHDGPVAISEDGNTMFFARDGHSTKLYEKDAKNNVKVGQLGIYRAVKVNGKWEIKEALPVNSTAYSVSHPSLSKDGKTLYFTSNMPGGIGESDIWKIAITENGYGKPENLGSKINTPSREAFPFITNNNELYFASTGWAGFGGLDVFKTDLNKSSSSVINVGKPVNTEKDDFSLSLNTKLNVGYFSSNRNGTDAIYQIIPICGTDILPLVTDAKSGKAIGKAVVIILDENNTVVTTLETDNLGKTLYQLNCDKGYNLQVAANNYTTTVLPIAKTKENKLEIPVQLVPNEVIITDKEVLLGDVYFEFNKSNITPSGANQLDKLVKIMMEKPEMVISVKAHTDSKGNAKYNLKLSEQRAQSTVQYLISRGISKERISGKGFGFTEPKIDCGGSCTDEQDAINRRSEFIIVKK</sequence>
<comment type="subcellular location">
    <subcellularLocation>
        <location evidence="1">Cell outer membrane</location>
    </subcellularLocation>
</comment>
<dbReference type="InterPro" id="IPR011042">
    <property type="entry name" value="6-blade_b-propeller_TolB-like"/>
</dbReference>
<proteinExistence type="predicted"/>
<dbReference type="AlphaFoldDB" id="A0A1H6Y5C1"/>
<keyword evidence="5" id="KW-0732">Signal</keyword>
<evidence type="ECO:0000256" key="4">
    <source>
        <dbReference type="PROSITE-ProRule" id="PRU00473"/>
    </source>
</evidence>
<dbReference type="Gene3D" id="3.30.1330.60">
    <property type="entry name" value="OmpA-like domain"/>
    <property type="match status" value="1"/>
</dbReference>
<dbReference type="PRINTS" id="PR01021">
    <property type="entry name" value="OMPADOMAIN"/>
</dbReference>
<dbReference type="InterPro" id="IPR011659">
    <property type="entry name" value="WD40"/>
</dbReference>
<dbReference type="Gene3D" id="1.25.40.10">
    <property type="entry name" value="Tetratricopeptide repeat domain"/>
    <property type="match status" value="1"/>
</dbReference>
<evidence type="ECO:0000256" key="5">
    <source>
        <dbReference type="SAM" id="SignalP"/>
    </source>
</evidence>
<dbReference type="SUPFAM" id="SSF82171">
    <property type="entry name" value="DPP6 N-terminal domain-like"/>
    <property type="match status" value="1"/>
</dbReference>
<dbReference type="Pfam" id="PF00691">
    <property type="entry name" value="OmpA"/>
    <property type="match status" value="1"/>
</dbReference>
<accession>A0A1H6Y5C1</accession>
<reference evidence="8" key="1">
    <citation type="submission" date="2016-10" db="EMBL/GenBank/DDBJ databases">
        <authorList>
            <person name="Varghese N."/>
            <person name="Submissions S."/>
        </authorList>
    </citation>
    <scope>NUCLEOTIDE SEQUENCE [LARGE SCALE GENOMIC DNA]</scope>
    <source>
        <strain evidence="8">DSM 17934</strain>
    </source>
</reference>
<dbReference type="InterPro" id="IPR006664">
    <property type="entry name" value="OMP_bac"/>
</dbReference>
<dbReference type="InterPro" id="IPR006665">
    <property type="entry name" value="OmpA-like"/>
</dbReference>
<keyword evidence="2 4" id="KW-0472">Membrane</keyword>
<dbReference type="SUPFAM" id="SSF103088">
    <property type="entry name" value="OmpA-like"/>
    <property type="match status" value="1"/>
</dbReference>
<dbReference type="PROSITE" id="PS51123">
    <property type="entry name" value="OMPA_2"/>
    <property type="match status" value="1"/>
</dbReference>
<feature type="signal peptide" evidence="5">
    <location>
        <begin position="1"/>
        <end position="19"/>
    </location>
</feature>
<dbReference type="SUPFAM" id="SSF48452">
    <property type="entry name" value="TPR-like"/>
    <property type="match status" value="1"/>
</dbReference>
<dbReference type="Pfam" id="PF07676">
    <property type="entry name" value="PD40"/>
    <property type="match status" value="1"/>
</dbReference>
<evidence type="ECO:0000256" key="2">
    <source>
        <dbReference type="ARBA" id="ARBA00023136"/>
    </source>
</evidence>
<evidence type="ECO:0000256" key="3">
    <source>
        <dbReference type="ARBA" id="ARBA00023237"/>
    </source>
</evidence>
<dbReference type="PANTHER" id="PTHR30329">
    <property type="entry name" value="STATOR ELEMENT OF FLAGELLAR MOTOR COMPLEX"/>
    <property type="match status" value="1"/>
</dbReference>
<dbReference type="STRING" id="402734.SAMN05660918_0136"/>